<dbReference type="GO" id="GO:0005524">
    <property type="term" value="F:ATP binding"/>
    <property type="evidence" value="ECO:0007669"/>
    <property type="project" value="UniProtKB-KW"/>
</dbReference>
<dbReference type="PANTHER" id="PTHR11946:SF109">
    <property type="entry name" value="VALINE--TRNA LIGASE"/>
    <property type="match status" value="1"/>
</dbReference>
<keyword evidence="3" id="KW-0436">Ligase</keyword>
<dbReference type="Proteomes" id="UP001642360">
    <property type="component" value="Unassembled WGS sequence"/>
</dbReference>
<keyword evidence="6" id="KW-0648">Protein biosynthesis</keyword>
<keyword evidence="7" id="KW-0030">Aminoacyl-tRNA synthetase</keyword>
<dbReference type="InterPro" id="IPR002303">
    <property type="entry name" value="Valyl-tRNA_ligase"/>
</dbReference>
<comment type="similarity">
    <text evidence="1">Belongs to the class-I aminoacyl-tRNA synthetase family.</text>
</comment>
<organism evidence="10 11">
    <name type="scientific">Ilex paraguariensis</name>
    <name type="common">yerba mate</name>
    <dbReference type="NCBI Taxonomy" id="185542"/>
    <lineage>
        <taxon>Eukaryota</taxon>
        <taxon>Viridiplantae</taxon>
        <taxon>Streptophyta</taxon>
        <taxon>Embryophyta</taxon>
        <taxon>Tracheophyta</taxon>
        <taxon>Spermatophyta</taxon>
        <taxon>Magnoliopsida</taxon>
        <taxon>eudicotyledons</taxon>
        <taxon>Gunneridae</taxon>
        <taxon>Pentapetalae</taxon>
        <taxon>asterids</taxon>
        <taxon>campanulids</taxon>
        <taxon>Aquifoliales</taxon>
        <taxon>Aquifoliaceae</taxon>
        <taxon>Ilex</taxon>
    </lineage>
</organism>
<dbReference type="GO" id="GO:0004832">
    <property type="term" value="F:valine-tRNA ligase activity"/>
    <property type="evidence" value="ECO:0007669"/>
    <property type="project" value="UniProtKB-EC"/>
</dbReference>
<dbReference type="InterPro" id="IPR002300">
    <property type="entry name" value="aa-tRNA-synth_Ia"/>
</dbReference>
<dbReference type="EC" id="6.1.1.9" evidence="2"/>
<name>A0ABC8T1M3_9AQUA</name>
<keyword evidence="11" id="KW-1185">Reference proteome</keyword>
<dbReference type="InterPro" id="IPR014729">
    <property type="entry name" value="Rossmann-like_a/b/a_fold"/>
</dbReference>
<dbReference type="AlphaFoldDB" id="A0ABC8T1M3"/>
<dbReference type="EMBL" id="CAUOFW020003613">
    <property type="protein sequence ID" value="CAK9160993.1"/>
    <property type="molecule type" value="Genomic_DNA"/>
</dbReference>
<comment type="caution">
    <text evidence="10">The sequence shown here is derived from an EMBL/GenBank/DDBJ whole genome shotgun (WGS) entry which is preliminary data.</text>
</comment>
<feature type="domain" description="Aminoacyl-tRNA synthetase class Ia" evidence="9">
    <location>
        <begin position="2"/>
        <end position="32"/>
    </location>
</feature>
<evidence type="ECO:0000256" key="5">
    <source>
        <dbReference type="ARBA" id="ARBA00022840"/>
    </source>
</evidence>
<gene>
    <name evidence="10" type="ORF">ILEXP_LOCUS29781</name>
</gene>
<evidence type="ECO:0000313" key="11">
    <source>
        <dbReference type="Proteomes" id="UP001642360"/>
    </source>
</evidence>
<dbReference type="Pfam" id="PF00133">
    <property type="entry name" value="tRNA-synt_1"/>
    <property type="match status" value="1"/>
</dbReference>
<keyword evidence="5" id="KW-0067">ATP-binding</keyword>
<dbReference type="Gene3D" id="3.40.50.620">
    <property type="entry name" value="HUPs"/>
    <property type="match status" value="1"/>
</dbReference>
<reference evidence="10 11" key="1">
    <citation type="submission" date="2024-02" db="EMBL/GenBank/DDBJ databases">
        <authorList>
            <person name="Vignale AGUSTIN F."/>
            <person name="Sosa J E."/>
            <person name="Modenutti C."/>
        </authorList>
    </citation>
    <scope>NUCLEOTIDE SEQUENCE [LARGE SCALE GENOMIC DNA]</scope>
</reference>
<evidence type="ECO:0000313" key="10">
    <source>
        <dbReference type="EMBL" id="CAK9160993.1"/>
    </source>
</evidence>
<evidence type="ECO:0000256" key="8">
    <source>
        <dbReference type="ARBA" id="ARBA00029936"/>
    </source>
</evidence>
<dbReference type="GO" id="GO:0006412">
    <property type="term" value="P:translation"/>
    <property type="evidence" value="ECO:0007669"/>
    <property type="project" value="UniProtKB-KW"/>
</dbReference>
<proteinExistence type="inferred from homology"/>
<evidence type="ECO:0000256" key="1">
    <source>
        <dbReference type="ARBA" id="ARBA00005594"/>
    </source>
</evidence>
<dbReference type="PANTHER" id="PTHR11946">
    <property type="entry name" value="VALYL-TRNA SYNTHETASES"/>
    <property type="match status" value="1"/>
</dbReference>
<accession>A0ABC8T1M3</accession>
<keyword evidence="4" id="KW-0547">Nucleotide-binding</keyword>
<evidence type="ECO:0000256" key="3">
    <source>
        <dbReference type="ARBA" id="ARBA00022598"/>
    </source>
</evidence>
<evidence type="ECO:0000256" key="7">
    <source>
        <dbReference type="ARBA" id="ARBA00023146"/>
    </source>
</evidence>
<sequence length="191" mass="21311">MSQDPDVLDTWFSAGLFPLSVQGWPDDIEDFLSDFCSRNWTRHSLFLGCSNGDVSRKWNNPWRTSRATAGGGNVIPECGADALHYSLVSYTAKSDKINLDIQRVVECYKMQLVQYIHGGIRNYVMFCICKKIGCVEQCEKTGCLGSKCVQHCKLLLIFKTPLMVHGIYKNHSIYVGNNGAATVTVDTTVCL</sequence>
<dbReference type="SUPFAM" id="SSF52374">
    <property type="entry name" value="Nucleotidylyl transferase"/>
    <property type="match status" value="1"/>
</dbReference>
<evidence type="ECO:0000256" key="2">
    <source>
        <dbReference type="ARBA" id="ARBA00013169"/>
    </source>
</evidence>
<evidence type="ECO:0000256" key="4">
    <source>
        <dbReference type="ARBA" id="ARBA00022741"/>
    </source>
</evidence>
<evidence type="ECO:0000259" key="9">
    <source>
        <dbReference type="Pfam" id="PF00133"/>
    </source>
</evidence>
<evidence type="ECO:0000256" key="6">
    <source>
        <dbReference type="ARBA" id="ARBA00022917"/>
    </source>
</evidence>
<protein>
    <recommendedName>
        <fullName evidence="2">valine--tRNA ligase</fullName>
        <ecNumber evidence="2">6.1.1.9</ecNumber>
    </recommendedName>
    <alternativeName>
        <fullName evidence="8">Valyl-tRNA synthetase</fullName>
    </alternativeName>
</protein>